<feature type="compositionally biased region" description="Basic and acidic residues" evidence="1">
    <location>
        <begin position="148"/>
        <end position="157"/>
    </location>
</feature>
<dbReference type="RefSeq" id="WP_100112573.1">
    <property type="nucleotide sequence ID" value="NZ_CP023976.1"/>
</dbReference>
<evidence type="ECO:0000313" key="3">
    <source>
        <dbReference type="Proteomes" id="UP000195880"/>
    </source>
</evidence>
<accession>A0A291W534</accession>
<dbReference type="Proteomes" id="UP000195880">
    <property type="component" value="Plasmid pMDJK44.1"/>
</dbReference>
<name>A0A291W534_9ACTN</name>
<sequence length="190" mass="20955">MTHHPTRRRQSGGRLLLPDGLRWLVAGDDHRLARTRYGTRESATERARRREQTAALMRRQRQVRRAARRGQHWEESQYTPATSRRFPAAAPASRPATARPAASSDSTPAVPHERSLPALPPGFTPADLHGPQQQCSALAQAEPAKSADQPHDTRRPDLYVIAGTAPAPQAAVRRRRTGQPATPTAKAGRR</sequence>
<dbReference type="KEGG" id="salf:SMD44_p10267"/>
<protein>
    <submittedName>
        <fullName evidence="2">Uncharacterized protein</fullName>
    </submittedName>
</protein>
<dbReference type="AlphaFoldDB" id="A0A291W534"/>
<keyword evidence="2" id="KW-0614">Plasmid</keyword>
<organism evidence="2 3">
    <name type="scientific">Streptomyces alboflavus</name>
    <dbReference type="NCBI Taxonomy" id="67267"/>
    <lineage>
        <taxon>Bacteria</taxon>
        <taxon>Bacillati</taxon>
        <taxon>Actinomycetota</taxon>
        <taxon>Actinomycetes</taxon>
        <taxon>Kitasatosporales</taxon>
        <taxon>Streptomycetaceae</taxon>
        <taxon>Streptomyces</taxon>
    </lineage>
</organism>
<dbReference type="EMBL" id="CP023976">
    <property type="protein sequence ID" value="ATM24766.1"/>
    <property type="molecule type" value="Genomic_DNA"/>
</dbReference>
<evidence type="ECO:0000313" key="2">
    <source>
        <dbReference type="EMBL" id="ATM24766.1"/>
    </source>
</evidence>
<keyword evidence="3" id="KW-1185">Reference proteome</keyword>
<reference evidence="2 3" key="1">
    <citation type="submission" date="2017-10" db="EMBL/GenBank/DDBJ databases">
        <title>Streptomyces alboflavus Genome sequencing and assembly.</title>
        <authorList>
            <person name="Wang Y."/>
            <person name="Du B."/>
            <person name="Ding Y."/>
            <person name="Liu H."/>
            <person name="Hou Q."/>
            <person name="Liu K."/>
            <person name="Wang C."/>
            <person name="Yao L."/>
        </authorList>
    </citation>
    <scope>NUCLEOTIDE SEQUENCE [LARGE SCALE GENOMIC DNA]</scope>
    <source>
        <strain evidence="2 3">MDJK44</strain>
        <plasmid evidence="3">Plasmid pmdjk44.1</plasmid>
    </source>
</reference>
<feature type="compositionally biased region" description="Low complexity" evidence="1">
    <location>
        <begin position="79"/>
        <end position="109"/>
    </location>
</feature>
<feature type="compositionally biased region" description="Basic residues" evidence="1">
    <location>
        <begin position="60"/>
        <end position="70"/>
    </location>
</feature>
<evidence type="ECO:0000256" key="1">
    <source>
        <dbReference type="SAM" id="MobiDB-lite"/>
    </source>
</evidence>
<feature type="region of interest" description="Disordered" evidence="1">
    <location>
        <begin position="60"/>
        <end position="190"/>
    </location>
</feature>
<proteinExistence type="predicted"/>
<gene>
    <name evidence="2" type="ORF">SMD44_p10267</name>
</gene>
<geneLocation type="plasmid" evidence="3">
    <name>pmdjk44.1</name>
</geneLocation>